<gene>
    <name evidence="1" type="ORF">FOXG_18965</name>
</gene>
<dbReference type="RefSeq" id="XP_018239929.1">
    <property type="nucleotide sequence ID" value="XM_018399115.1"/>
</dbReference>
<dbReference type="GeneID" id="28959671"/>
<dbReference type="RefSeq" id="XP_018239930.1">
    <property type="nucleotide sequence ID" value="XM_018399116.1"/>
</dbReference>
<sequence>MLRDMEPISDVRRQYLDLYLTYDSNGTLDLSGITQFTESTKMSSEDLERRLRGF</sequence>
<evidence type="ECO:0000313" key="2">
    <source>
        <dbReference type="Proteomes" id="UP000009097"/>
    </source>
</evidence>
<dbReference type="EMBL" id="DS231700">
    <property type="protein sequence ID" value="KNB01884.1"/>
    <property type="molecule type" value="Genomic_DNA"/>
</dbReference>
<dbReference type="VEuPathDB" id="FungiDB:FOXG_18965"/>
<dbReference type="KEGG" id="fox:FOXG_18965"/>
<dbReference type="EMBL" id="DS231700">
    <property type="protein sequence ID" value="KNB01885.1"/>
    <property type="molecule type" value="Genomic_DNA"/>
</dbReference>
<proteinExistence type="predicted"/>
<reference evidence="1" key="1">
    <citation type="submission" date="2007-04" db="EMBL/GenBank/DDBJ databases">
        <authorList>
            <consortium name="The Broad Institute Genome Sequencing Platform"/>
            <person name="Birren B."/>
            <person name="Lander E."/>
            <person name="Galagan J."/>
            <person name="Nusbaum C."/>
            <person name="Devon K."/>
            <person name="Ma L.-J."/>
            <person name="Jaffe D."/>
            <person name="Butler J."/>
            <person name="Alvarez P."/>
            <person name="Gnerre S."/>
            <person name="Grabherr M."/>
            <person name="Kleber M."/>
            <person name="Mauceli E."/>
            <person name="Brockman W."/>
            <person name="MacCallum I.A."/>
            <person name="Young S."/>
            <person name="LaButti K."/>
            <person name="DeCaprio D."/>
            <person name="Crawford M."/>
            <person name="Koehrsen M."/>
            <person name="Engels R."/>
            <person name="Montgomery P."/>
            <person name="Pearson M."/>
            <person name="Howarth C."/>
            <person name="Larson L."/>
            <person name="White J."/>
            <person name="O'Leary S."/>
            <person name="Kodira C."/>
            <person name="Zeng Q."/>
            <person name="Yandava C."/>
            <person name="Alvarado L."/>
            <person name="Kistler C."/>
            <person name="Shim W.-B."/>
            <person name="Kang S."/>
            <person name="Woloshuk C."/>
        </authorList>
    </citation>
    <scope>NUCLEOTIDE SEQUENCE</scope>
    <source>
        <strain evidence="1">4287</strain>
    </source>
</reference>
<evidence type="ECO:0000313" key="1">
    <source>
        <dbReference type="EMBL" id="KNB01885.1"/>
    </source>
</evidence>
<dbReference type="OrthoDB" id="10288018at2759"/>
<dbReference type="AlphaFoldDB" id="A0A0J9URF0"/>
<name>A0A0J9URF0_FUSO4</name>
<accession>A0A0J9URF0</accession>
<reference evidence="1" key="2">
    <citation type="journal article" date="2010" name="Nature">
        <title>Comparative genomics reveals mobile pathogenicity chromosomes in Fusarium.</title>
        <authorList>
            <person name="Ma L.J."/>
            <person name="van der Does H.C."/>
            <person name="Borkovich K.A."/>
            <person name="Coleman J.J."/>
            <person name="Daboussi M.J."/>
            <person name="Di Pietro A."/>
            <person name="Dufresne M."/>
            <person name="Freitag M."/>
            <person name="Grabherr M."/>
            <person name="Henrissat B."/>
            <person name="Houterman P.M."/>
            <person name="Kang S."/>
            <person name="Shim W.B."/>
            <person name="Woloshuk C."/>
            <person name="Xie X."/>
            <person name="Xu J.R."/>
            <person name="Antoniw J."/>
            <person name="Baker S.E."/>
            <person name="Bluhm B.H."/>
            <person name="Breakspear A."/>
            <person name="Brown D.W."/>
            <person name="Butchko R.A."/>
            <person name="Chapman S."/>
            <person name="Coulson R."/>
            <person name="Coutinho P.M."/>
            <person name="Danchin E.G."/>
            <person name="Diener A."/>
            <person name="Gale L.R."/>
            <person name="Gardiner D.M."/>
            <person name="Goff S."/>
            <person name="Hammond-Kosack K.E."/>
            <person name="Hilburn K."/>
            <person name="Hua-Van A."/>
            <person name="Jonkers W."/>
            <person name="Kazan K."/>
            <person name="Kodira C.D."/>
            <person name="Koehrsen M."/>
            <person name="Kumar L."/>
            <person name="Lee Y.H."/>
            <person name="Li L."/>
            <person name="Manners J.M."/>
            <person name="Miranda-Saavedra D."/>
            <person name="Mukherjee M."/>
            <person name="Park G."/>
            <person name="Park J."/>
            <person name="Park S.Y."/>
            <person name="Proctor R.H."/>
            <person name="Regev A."/>
            <person name="Ruiz-Roldan M.C."/>
            <person name="Sain D."/>
            <person name="Sakthikumar S."/>
            <person name="Sykes S."/>
            <person name="Schwartz D.C."/>
            <person name="Turgeon B.G."/>
            <person name="Wapinski I."/>
            <person name="Yoder O."/>
            <person name="Young S."/>
            <person name="Zeng Q."/>
            <person name="Zhou S."/>
            <person name="Galagan J."/>
            <person name="Cuomo C.A."/>
            <person name="Kistler H.C."/>
            <person name="Rep M."/>
        </authorList>
    </citation>
    <scope>NUCLEOTIDE SEQUENCE [LARGE SCALE GENOMIC DNA]</scope>
    <source>
        <strain evidence="1">4287</strain>
    </source>
</reference>
<dbReference type="Proteomes" id="UP000009097">
    <property type="component" value="Unassembled WGS sequence"/>
</dbReference>
<organism evidence="1 2">
    <name type="scientific">Fusarium oxysporum f. sp. lycopersici (strain 4287 / CBS 123668 / FGSC 9935 / NRRL 34936)</name>
    <name type="common">Fusarium vascular wilt of tomato</name>
    <dbReference type="NCBI Taxonomy" id="426428"/>
    <lineage>
        <taxon>Eukaryota</taxon>
        <taxon>Fungi</taxon>
        <taxon>Dikarya</taxon>
        <taxon>Ascomycota</taxon>
        <taxon>Pezizomycotina</taxon>
        <taxon>Sordariomycetes</taxon>
        <taxon>Hypocreomycetidae</taxon>
        <taxon>Hypocreales</taxon>
        <taxon>Nectriaceae</taxon>
        <taxon>Fusarium</taxon>
        <taxon>Fusarium oxysporum species complex</taxon>
    </lineage>
</organism>
<protein>
    <submittedName>
        <fullName evidence="1">Uncharacterized protein</fullName>
    </submittedName>
</protein>